<evidence type="ECO:0000256" key="1">
    <source>
        <dbReference type="ARBA" id="ARBA00022737"/>
    </source>
</evidence>
<dbReference type="Pfam" id="PF24883">
    <property type="entry name" value="NPHP3_N"/>
    <property type="match status" value="1"/>
</dbReference>
<dbReference type="Gene3D" id="3.40.50.300">
    <property type="entry name" value="P-loop containing nucleotide triphosphate hydrolases"/>
    <property type="match status" value="1"/>
</dbReference>
<dbReference type="PANTHER" id="PTHR10039">
    <property type="entry name" value="AMELOGENIN"/>
    <property type="match status" value="1"/>
</dbReference>
<accession>A0A8H6N0X8</accession>
<dbReference type="AlphaFoldDB" id="A0A8H6N0X8"/>
<dbReference type="PANTHER" id="PTHR10039:SF14">
    <property type="entry name" value="NACHT DOMAIN-CONTAINING PROTEIN"/>
    <property type="match status" value="1"/>
</dbReference>
<dbReference type="InterPro" id="IPR056884">
    <property type="entry name" value="NPHP3-like_N"/>
</dbReference>
<protein>
    <submittedName>
        <fullName evidence="3">Zinc finger protein</fullName>
    </submittedName>
</protein>
<gene>
    <name evidence="3" type="ORF">CPLU01_13906</name>
</gene>
<comment type="caution">
    <text evidence="3">The sequence shown here is derived from an EMBL/GenBank/DDBJ whole genome shotgun (WGS) entry which is preliminary data.</text>
</comment>
<evidence type="ECO:0000313" key="4">
    <source>
        <dbReference type="Proteomes" id="UP000654918"/>
    </source>
</evidence>
<feature type="non-terminal residue" evidence="3">
    <location>
        <position position="1"/>
    </location>
</feature>
<keyword evidence="1" id="KW-0677">Repeat</keyword>
<evidence type="ECO:0000259" key="2">
    <source>
        <dbReference type="Pfam" id="PF24883"/>
    </source>
</evidence>
<sequence length="346" mass="39624">GPWKLLLSVTDTSSAAFTEILDTYQQLGDTLLLLLQPRELFSYDAHMAKVLSGIYKDVLEFHLQAFKYFQQPTIRFEFPTSGRWLFDKPEFKRWFDTFPPIPGLLWLNGTPGAGKTILSSLVIDEARGLARKPTVLYFYCKSNDKERDNFISIACSLLIQLLEQSPGLVDFFYEKYNVSTEAMLTTIPDIEGLLDIAIRNCTSVCTILDGLDKCPRDQRKTISQWFRSLVEDLLPAKSDPVRCLFVSQDDGIVRKDFFGITSLKIMPEDNQKDISQYCTRWASKLQDRFELSDDERVEIAARVPESCRGMILLARLTCENLFEQATYDDLELELEPITFLKGINDA</sequence>
<dbReference type="EMBL" id="WIGO01000340">
    <property type="protein sequence ID" value="KAF6816272.1"/>
    <property type="molecule type" value="Genomic_DNA"/>
</dbReference>
<dbReference type="SUPFAM" id="SSF52540">
    <property type="entry name" value="P-loop containing nucleoside triphosphate hydrolases"/>
    <property type="match status" value="1"/>
</dbReference>
<dbReference type="Proteomes" id="UP000654918">
    <property type="component" value="Unassembled WGS sequence"/>
</dbReference>
<keyword evidence="4" id="KW-1185">Reference proteome</keyword>
<reference evidence="3" key="1">
    <citation type="journal article" date="2020" name="Phytopathology">
        <title>Genome Sequence Resources of Colletotrichum truncatum, C. plurivorum, C. musicola, and C. sojae: Four Species Pathogenic to Soybean (Glycine max).</title>
        <authorList>
            <person name="Rogerio F."/>
            <person name="Boufleur T.R."/>
            <person name="Ciampi-Guillardi M."/>
            <person name="Sukno S.A."/>
            <person name="Thon M.R."/>
            <person name="Massola Junior N.S."/>
            <person name="Baroncelli R."/>
        </authorList>
    </citation>
    <scope>NUCLEOTIDE SEQUENCE</scope>
    <source>
        <strain evidence="3">LFN00145</strain>
    </source>
</reference>
<dbReference type="InterPro" id="IPR027417">
    <property type="entry name" value="P-loop_NTPase"/>
</dbReference>
<name>A0A8H6N0X8_9PEZI</name>
<feature type="domain" description="Nephrocystin 3-like N-terminal" evidence="2">
    <location>
        <begin position="81"/>
        <end position="247"/>
    </location>
</feature>
<organism evidence="3 4">
    <name type="scientific">Colletotrichum plurivorum</name>
    <dbReference type="NCBI Taxonomy" id="2175906"/>
    <lineage>
        <taxon>Eukaryota</taxon>
        <taxon>Fungi</taxon>
        <taxon>Dikarya</taxon>
        <taxon>Ascomycota</taxon>
        <taxon>Pezizomycotina</taxon>
        <taxon>Sordariomycetes</taxon>
        <taxon>Hypocreomycetidae</taxon>
        <taxon>Glomerellales</taxon>
        <taxon>Glomerellaceae</taxon>
        <taxon>Colletotrichum</taxon>
        <taxon>Colletotrichum orchidearum species complex</taxon>
    </lineage>
</organism>
<evidence type="ECO:0000313" key="3">
    <source>
        <dbReference type="EMBL" id="KAF6816272.1"/>
    </source>
</evidence>
<proteinExistence type="predicted"/>